<dbReference type="InterPro" id="IPR042115">
    <property type="entry name" value="PriA_3primeBD_sf"/>
</dbReference>
<evidence type="ECO:0000256" key="2">
    <source>
        <dbReference type="ARBA" id="ARBA00022705"/>
    </source>
</evidence>
<dbReference type="GO" id="GO:0005524">
    <property type="term" value="F:ATP binding"/>
    <property type="evidence" value="ECO:0007669"/>
    <property type="project" value="UniProtKB-UniRule"/>
</dbReference>
<evidence type="ECO:0000256" key="1">
    <source>
        <dbReference type="ARBA" id="ARBA00022515"/>
    </source>
</evidence>
<dbReference type="GO" id="GO:0006269">
    <property type="term" value="P:DNA replication, synthesis of primer"/>
    <property type="evidence" value="ECO:0007669"/>
    <property type="project" value="UniProtKB-KW"/>
</dbReference>
<feature type="binding site" evidence="8">
    <location>
        <position position="421"/>
    </location>
    <ligand>
        <name>Zn(2+)</name>
        <dbReference type="ChEBI" id="CHEBI:29105"/>
        <label>2</label>
    </ligand>
</feature>
<dbReference type="PANTHER" id="PTHR30580">
    <property type="entry name" value="PRIMOSOMAL PROTEIN N"/>
    <property type="match status" value="1"/>
</dbReference>
<evidence type="ECO:0000313" key="10">
    <source>
        <dbReference type="EMBL" id="MVA75914.1"/>
    </source>
</evidence>
<evidence type="ECO:0000256" key="6">
    <source>
        <dbReference type="ARBA" id="ARBA00022840"/>
    </source>
</evidence>
<dbReference type="RefSeq" id="WP_156609415.1">
    <property type="nucleotide sequence ID" value="NZ_WPCU01000005.1"/>
</dbReference>
<dbReference type="GO" id="GO:1990077">
    <property type="term" value="C:primosome complex"/>
    <property type="evidence" value="ECO:0007669"/>
    <property type="project" value="UniProtKB-UniRule"/>
</dbReference>
<comment type="function">
    <text evidence="8">Initiates the restart of stalled replication forks, which reloads the replicative helicase on sites other than the origin of replication. Recognizes and binds to abandoned replication forks and remodels them to uncover a helicase loading site. Promotes assembly of the primosome at these replication forks.</text>
</comment>
<dbReference type="HAMAP" id="MF_00983">
    <property type="entry name" value="PriA"/>
    <property type="match status" value="1"/>
</dbReference>
<dbReference type="GO" id="GO:0006270">
    <property type="term" value="P:DNA replication initiation"/>
    <property type="evidence" value="ECO:0007669"/>
    <property type="project" value="TreeGrafter"/>
</dbReference>
<accession>A0A6A9UWG3</accession>
<comment type="caution">
    <text evidence="8">As this protein does not have any detectable helicase domains, it probably does not have helicase activity.</text>
</comment>
<keyword evidence="5 8" id="KW-0862">Zinc</keyword>
<dbReference type="EMBL" id="WPCU01000005">
    <property type="protein sequence ID" value="MVA75914.1"/>
    <property type="molecule type" value="Genomic_DNA"/>
</dbReference>
<evidence type="ECO:0000256" key="8">
    <source>
        <dbReference type="HAMAP-Rule" id="MF_00983"/>
    </source>
</evidence>
<comment type="subunit">
    <text evidence="8">Component of the replication restart primosome.</text>
</comment>
<dbReference type="GO" id="GO:0006310">
    <property type="term" value="P:DNA recombination"/>
    <property type="evidence" value="ECO:0007669"/>
    <property type="project" value="InterPro"/>
</dbReference>
<evidence type="ECO:0000256" key="3">
    <source>
        <dbReference type="ARBA" id="ARBA00022723"/>
    </source>
</evidence>
<name>A0A6A9UWG3_9ACTN</name>
<dbReference type="AlphaFoldDB" id="A0A6A9UWG3"/>
<protein>
    <recommendedName>
        <fullName evidence="8">Probable replication restart protein PriA</fullName>
    </recommendedName>
    <alternativeName>
        <fullName evidence="8">Putative ATP-dependent DNA helicase PriA</fullName>
    </alternativeName>
</protein>
<dbReference type="GO" id="GO:0003677">
    <property type="term" value="F:DNA binding"/>
    <property type="evidence" value="ECO:0007669"/>
    <property type="project" value="UniProtKB-UniRule"/>
</dbReference>
<keyword evidence="1 8" id="KW-0639">Primosome</keyword>
<organism evidence="10 11">
    <name type="scientific">Auraticoccus cholistanensis</name>
    <dbReference type="NCBI Taxonomy" id="2656650"/>
    <lineage>
        <taxon>Bacteria</taxon>
        <taxon>Bacillati</taxon>
        <taxon>Actinomycetota</taxon>
        <taxon>Actinomycetes</taxon>
        <taxon>Propionibacteriales</taxon>
        <taxon>Propionibacteriaceae</taxon>
        <taxon>Auraticoccus</taxon>
    </lineage>
</organism>
<dbReference type="GO" id="GO:0043138">
    <property type="term" value="F:3'-5' DNA helicase activity"/>
    <property type="evidence" value="ECO:0007669"/>
    <property type="project" value="TreeGrafter"/>
</dbReference>
<dbReference type="InterPro" id="IPR027417">
    <property type="entry name" value="P-loop_NTPase"/>
</dbReference>
<feature type="domain" description="Primosomal protein N' 3' DNA-binding" evidence="9">
    <location>
        <begin position="30"/>
        <end position="129"/>
    </location>
</feature>
<comment type="cofactor">
    <cofactor evidence="8">
        <name>Zn(2+)</name>
        <dbReference type="ChEBI" id="CHEBI:29105"/>
    </cofactor>
    <text evidence="8">Binds 2 zinc ions per subunit.</text>
</comment>
<keyword evidence="6 8" id="KW-0067">ATP-binding</keyword>
<feature type="binding site" evidence="8">
    <location>
        <position position="439"/>
    </location>
    <ligand>
        <name>Zn(2+)</name>
        <dbReference type="ChEBI" id="CHEBI:29105"/>
        <label>2</label>
    </ligand>
</feature>
<evidence type="ECO:0000256" key="4">
    <source>
        <dbReference type="ARBA" id="ARBA00022741"/>
    </source>
</evidence>
<sequence length="685" mass="72481">MPDQTPLIAAPAVTAPAGPARAPEPVDVARVAVDVALPHLDRPFDYEVPPAMAATAVPGARVRVRFAGRLRDGLVLERTDRTDSERALARLEKVVSAEPVLRPDVARLVRAVADHCAGTFSDVVRLAVPPRHAATEKAARRERVPLDLSGWQPADSPLAAYPWGREWLDAVARGEVPRAFWQVAPTAGAAGSWARGFADAAAAALRSGRGAVLVVPDAHDLALLEAACREVLGPDGFVRLTADLGPAARYRAFLAASRGEVRVVIGTRAAAFAPVHDVGLVAIWDDGDDLHAEPRAPYPHARDVLALRAVPRTGTRAAVLVAGHGRSAEAQLWLEEQWLRPVALPGRAQRHLSPAVRVAADTDRALERDPHAHAARLPHDVFEVVRAGLARGPVLVQVPRTGHQQGLVCARCREPARCSACAGPLQAAGPGQPVGCRWCGRLQGGWRCPECGSGRWRAPVVGAARTAHELGRAFPQTPVVSSGGGQVRTEVGPEAGLVVATPGAEPRAATGYAAAVLLDASLLLSRPDLRAAEEALRRWLNVTALVRPGAEGGSVIAVGPSGSRALQALVRLDPGTFAERELAERAEARLMPAWRMLTVEGGPAALEQLVALLELDELPEVELLGPVELEGADLRDEAPRHRLVLRCPPRAAGALVRAVKQAVSVRSARKDEGALRVQVDPVAFG</sequence>
<dbReference type="GO" id="GO:0008270">
    <property type="term" value="F:zinc ion binding"/>
    <property type="evidence" value="ECO:0007669"/>
    <property type="project" value="UniProtKB-UniRule"/>
</dbReference>
<dbReference type="Proteomes" id="UP000435304">
    <property type="component" value="Unassembled WGS sequence"/>
</dbReference>
<dbReference type="Gene3D" id="3.40.1440.60">
    <property type="entry name" value="PriA, 3(prime) DNA-binding domain"/>
    <property type="match status" value="1"/>
</dbReference>
<feature type="binding site" evidence="8">
    <location>
        <position position="409"/>
    </location>
    <ligand>
        <name>Zn(2+)</name>
        <dbReference type="ChEBI" id="CHEBI:29105"/>
        <label>1</label>
    </ligand>
</feature>
<comment type="caution">
    <text evidence="10">The sequence shown here is derived from an EMBL/GenBank/DDBJ whole genome shotgun (WGS) entry which is preliminary data.</text>
</comment>
<proteinExistence type="inferred from homology"/>
<dbReference type="PANTHER" id="PTHR30580:SF0">
    <property type="entry name" value="PRIMOSOMAL PROTEIN N"/>
    <property type="match status" value="1"/>
</dbReference>
<feature type="binding site" evidence="8">
    <location>
        <position position="436"/>
    </location>
    <ligand>
        <name>Zn(2+)</name>
        <dbReference type="ChEBI" id="CHEBI:29105"/>
        <label>2</label>
    </ligand>
</feature>
<keyword evidence="2 8" id="KW-0235">DNA replication</keyword>
<evidence type="ECO:0000256" key="5">
    <source>
        <dbReference type="ARBA" id="ARBA00022833"/>
    </source>
</evidence>
<feature type="binding site" evidence="8">
    <location>
        <position position="451"/>
    </location>
    <ligand>
        <name>Zn(2+)</name>
        <dbReference type="ChEBI" id="CHEBI:29105"/>
        <label>1</label>
    </ligand>
</feature>
<dbReference type="Pfam" id="PF17764">
    <property type="entry name" value="PriA_3primeBD"/>
    <property type="match status" value="1"/>
</dbReference>
<feature type="binding site" evidence="8">
    <location>
        <position position="448"/>
    </location>
    <ligand>
        <name>Zn(2+)</name>
        <dbReference type="ChEBI" id="CHEBI:29105"/>
        <label>1</label>
    </ligand>
</feature>
<dbReference type="Gene3D" id="3.40.50.300">
    <property type="entry name" value="P-loop containing nucleotide triphosphate hydrolases"/>
    <property type="match status" value="1"/>
</dbReference>
<dbReference type="InterPro" id="IPR005259">
    <property type="entry name" value="PriA"/>
</dbReference>
<evidence type="ECO:0000313" key="11">
    <source>
        <dbReference type="Proteomes" id="UP000435304"/>
    </source>
</evidence>
<comment type="similarity">
    <text evidence="8">Belongs to the helicase family. PriA subfamily.</text>
</comment>
<evidence type="ECO:0000256" key="7">
    <source>
        <dbReference type="ARBA" id="ARBA00023125"/>
    </source>
</evidence>
<keyword evidence="3 8" id="KW-0479">Metal-binding</keyword>
<dbReference type="InterPro" id="IPR041222">
    <property type="entry name" value="PriA_3primeBD"/>
</dbReference>
<reference evidence="10 11" key="1">
    <citation type="submission" date="2019-12" db="EMBL/GenBank/DDBJ databases">
        <title>Auraticoccus cholistani sp. nov., an actinomycete isolated from soil of Cholistan desert.</title>
        <authorList>
            <person name="Cheema M.T."/>
        </authorList>
    </citation>
    <scope>NUCLEOTIDE SEQUENCE [LARGE SCALE GENOMIC DNA]</scope>
    <source>
        <strain evidence="10 11">F435</strain>
    </source>
</reference>
<evidence type="ECO:0000259" key="9">
    <source>
        <dbReference type="Pfam" id="PF17764"/>
    </source>
</evidence>
<keyword evidence="4 8" id="KW-0547">Nucleotide-binding</keyword>
<dbReference type="GO" id="GO:0006302">
    <property type="term" value="P:double-strand break repair"/>
    <property type="evidence" value="ECO:0007669"/>
    <property type="project" value="InterPro"/>
</dbReference>
<keyword evidence="11" id="KW-1185">Reference proteome</keyword>
<keyword evidence="7 8" id="KW-0238">DNA-binding</keyword>
<feature type="binding site" evidence="8">
    <location>
        <position position="418"/>
    </location>
    <ligand>
        <name>Zn(2+)</name>
        <dbReference type="ChEBI" id="CHEBI:29105"/>
        <label>2</label>
    </ligand>
</feature>
<gene>
    <name evidence="8" type="primary">priA</name>
    <name evidence="10" type="ORF">GC722_07750</name>
</gene>
<feature type="binding site" evidence="8">
    <location>
        <position position="412"/>
    </location>
    <ligand>
        <name>Zn(2+)</name>
        <dbReference type="ChEBI" id="CHEBI:29105"/>
        <label>1</label>
    </ligand>
</feature>